<feature type="transmembrane region" description="Helical" evidence="1">
    <location>
        <begin position="182"/>
        <end position="203"/>
    </location>
</feature>
<dbReference type="AlphaFoldDB" id="D1AY14"/>
<feature type="transmembrane region" description="Helical" evidence="1">
    <location>
        <begin position="15"/>
        <end position="32"/>
    </location>
</feature>
<feature type="transmembrane region" description="Helical" evidence="1">
    <location>
        <begin position="38"/>
        <end position="56"/>
    </location>
</feature>
<gene>
    <name evidence="2" type="ordered locus">Smon_0717</name>
</gene>
<feature type="transmembrane region" description="Helical" evidence="1">
    <location>
        <begin position="144"/>
        <end position="162"/>
    </location>
</feature>
<name>D1AY14_STRM9</name>
<proteinExistence type="predicted"/>
<reference evidence="2 3" key="1">
    <citation type="journal article" date="2009" name="Stand. Genomic Sci.">
        <title>Complete genome sequence of Streptobacillus moniliformis type strain (9901T).</title>
        <authorList>
            <person name="Nolan M."/>
            <person name="Gronow S."/>
            <person name="Lapidus A."/>
            <person name="Ivanova N."/>
            <person name="Copeland A."/>
            <person name="Lucas S."/>
            <person name="Del Rio T.G."/>
            <person name="Chen F."/>
            <person name="Tice H."/>
            <person name="Pitluck S."/>
            <person name="Cheng J.F."/>
            <person name="Sims D."/>
            <person name="Meincke L."/>
            <person name="Bruce D."/>
            <person name="Goodwin L."/>
            <person name="Brettin T."/>
            <person name="Han C."/>
            <person name="Detter J.C."/>
            <person name="Ovchinikova G."/>
            <person name="Pati A."/>
            <person name="Mavromatis K."/>
            <person name="Mikhailova N."/>
            <person name="Chen A."/>
            <person name="Palaniappan K."/>
            <person name="Land M."/>
            <person name="Hauser L."/>
            <person name="Chang Y.J."/>
            <person name="Jeffries C.D."/>
            <person name="Rohde M."/>
            <person name="Sproer C."/>
            <person name="Goker M."/>
            <person name="Bristow J."/>
            <person name="Eisen J.A."/>
            <person name="Markowitz V."/>
            <person name="Hugenholtz P."/>
            <person name="Kyrpides N.C."/>
            <person name="Klenk H.P."/>
            <person name="Chain P."/>
        </authorList>
    </citation>
    <scope>NUCLEOTIDE SEQUENCE [LARGE SCALE GENOMIC DNA]</scope>
    <source>
        <strain evidence="3">ATCC 14647 / DSM 12112 / NCTC 10651 / 9901</strain>
    </source>
</reference>
<keyword evidence="1" id="KW-0812">Transmembrane</keyword>
<dbReference type="STRING" id="519441.Smon_0717"/>
<dbReference type="InterPro" id="IPR007272">
    <property type="entry name" value="Sulf_transp_TsuA/YedE"/>
</dbReference>
<protein>
    <submittedName>
        <fullName evidence="2">Uncharacterized protein</fullName>
    </submittedName>
</protein>
<organism evidence="2 3">
    <name type="scientific">Streptobacillus moniliformis (strain ATCC 14647 / DSM 12112 / NCTC 10651 / 9901)</name>
    <dbReference type="NCBI Taxonomy" id="519441"/>
    <lineage>
        <taxon>Bacteria</taxon>
        <taxon>Fusobacteriati</taxon>
        <taxon>Fusobacteriota</taxon>
        <taxon>Fusobacteriia</taxon>
        <taxon>Fusobacteriales</taxon>
        <taxon>Leptotrichiaceae</taxon>
        <taxon>Streptobacillus</taxon>
    </lineage>
</organism>
<keyword evidence="3" id="KW-1185">Reference proteome</keyword>
<feature type="transmembrane region" description="Helical" evidence="1">
    <location>
        <begin position="77"/>
        <end position="94"/>
    </location>
</feature>
<dbReference type="RefSeq" id="WP_012858741.1">
    <property type="nucleotide sequence ID" value="NC_013515.1"/>
</dbReference>
<evidence type="ECO:0000313" key="2">
    <source>
        <dbReference type="EMBL" id="ACZ01190.1"/>
    </source>
</evidence>
<dbReference type="KEGG" id="smf:Smon_0717"/>
<accession>D1AY14</accession>
<dbReference type="Proteomes" id="UP000002072">
    <property type="component" value="Chromosome"/>
</dbReference>
<sequence>MEDRKNRRKEKPSQIPYALILVICLVGFGFYLKEPKLVAYWIFGVSFGIILQRSRFCFTAAFRDPVLTGGTSITRSVLWAISLATVGFTAYKYVNQENAKILMTNVNAVSILTVVGAILFGIGMVIAGGCASGTLMRCGEGFQMQWLSLVFFIFGSIVGSWAMNYLEPATAAMSIKLFLPDLFGWVGALVVQFIIILSIYVIALKWQLKKIGSYE</sequence>
<dbReference type="eggNOG" id="COG2391">
    <property type="taxonomic scope" value="Bacteria"/>
</dbReference>
<dbReference type="HOGENOM" id="CLU_1277122_0_0_0"/>
<dbReference type="Pfam" id="PF04143">
    <property type="entry name" value="Sulf_transp"/>
    <property type="match status" value="1"/>
</dbReference>
<dbReference type="GeneID" id="29673117"/>
<keyword evidence="1" id="KW-1133">Transmembrane helix</keyword>
<feature type="transmembrane region" description="Helical" evidence="1">
    <location>
        <begin position="106"/>
        <end position="132"/>
    </location>
</feature>
<keyword evidence="1" id="KW-0472">Membrane</keyword>
<dbReference type="EMBL" id="CP001779">
    <property type="protein sequence ID" value="ACZ01190.1"/>
    <property type="molecule type" value="Genomic_DNA"/>
</dbReference>
<dbReference type="OrthoDB" id="9794165at2"/>
<evidence type="ECO:0000313" key="3">
    <source>
        <dbReference type="Proteomes" id="UP000002072"/>
    </source>
</evidence>
<evidence type="ECO:0000256" key="1">
    <source>
        <dbReference type="SAM" id="Phobius"/>
    </source>
</evidence>